<proteinExistence type="inferred from homology"/>
<dbReference type="GO" id="GO:0019748">
    <property type="term" value="P:secondary metabolic process"/>
    <property type="evidence" value="ECO:0007669"/>
    <property type="project" value="TreeGrafter"/>
</dbReference>
<reference evidence="5" key="1">
    <citation type="submission" date="2023-04" db="EMBL/GenBank/DDBJ databases">
        <title>Black Yeasts Isolated from many extreme environments.</title>
        <authorList>
            <person name="Coleine C."/>
            <person name="Stajich J.E."/>
            <person name="Selbmann L."/>
        </authorList>
    </citation>
    <scope>NUCLEOTIDE SEQUENCE</scope>
    <source>
        <strain evidence="5">CCFEE 5312</strain>
    </source>
</reference>
<keyword evidence="6" id="KW-1185">Reference proteome</keyword>
<evidence type="ECO:0000259" key="3">
    <source>
        <dbReference type="Pfam" id="PF00501"/>
    </source>
</evidence>
<evidence type="ECO:0000256" key="2">
    <source>
        <dbReference type="ARBA" id="ARBA00022598"/>
    </source>
</evidence>
<dbReference type="PROSITE" id="PS00455">
    <property type="entry name" value="AMP_BINDING"/>
    <property type="match status" value="1"/>
</dbReference>
<dbReference type="Pfam" id="PF00501">
    <property type="entry name" value="AMP-binding"/>
    <property type="match status" value="1"/>
</dbReference>
<dbReference type="SUPFAM" id="SSF56801">
    <property type="entry name" value="Acetyl-CoA synthetase-like"/>
    <property type="match status" value="1"/>
</dbReference>
<dbReference type="Gene3D" id="3.40.50.12780">
    <property type="entry name" value="N-terminal domain of ligase-like"/>
    <property type="match status" value="1"/>
</dbReference>
<feature type="domain" description="AMP-dependent synthetase/ligase" evidence="3">
    <location>
        <begin position="43"/>
        <end position="428"/>
    </location>
</feature>
<dbReference type="EMBL" id="JAWDJX010000045">
    <property type="protein sequence ID" value="KAK3048778.1"/>
    <property type="molecule type" value="Genomic_DNA"/>
</dbReference>
<comment type="caution">
    <text evidence="5">The sequence shown here is derived from an EMBL/GenBank/DDBJ whole genome shotgun (WGS) entry which is preliminary data.</text>
</comment>
<accession>A0AAJ0D8B4</accession>
<dbReference type="FunFam" id="3.30.300.30:FF:000007">
    <property type="entry name" value="4-coumarate--CoA ligase 2"/>
    <property type="match status" value="1"/>
</dbReference>
<evidence type="ECO:0000313" key="6">
    <source>
        <dbReference type="Proteomes" id="UP001271007"/>
    </source>
</evidence>
<name>A0AAJ0D8B4_9PEZI</name>
<evidence type="ECO:0000313" key="5">
    <source>
        <dbReference type="EMBL" id="KAK3048778.1"/>
    </source>
</evidence>
<sequence>MAKQQRIYTHPTQPTCCIPNVDLLTLLFDTELSVAQDDTLLHHAADNPDNKLTKADLRDLTQRIAHGLRHNYGVGANGPNKDVVTVISYGQVLVPAALYGVIAAGGVYSAASPSSTVAELHRQVDIGQSRLIICGHEHVDVASKAAAKAGLPQRNVLLLDSTAGAWSLKSLADNIEVISKPDQKLPWQNITDPQALKDSLIVILWSSGTTGLPKGVMLSHLNLVAETYITALSGRAFAAKEIEKGTFVPKQHSTLAHLPISHIAGLFGYLIGPIYSGATVIWMRKYVWEDLVKYLKQYRITTWYTVPSIWLRIAKSSDITLADLSGLEGVSTGAAPMDGVLMKHVNSKVGSGNEKMIGQTWGLSETTGAVTAAQKDDPRGADDTGSIGYILPSVELRSVDDDYVDVEDPEKQEGELLIRSPLVTNGYFRNEGATREAFRDGWFCSGDVGILRGGKFYVVDRKKELLKYKGLQVAPAELENLLITHEQIKEAAVVGLPAPDDPGTDLPRAYIVPNEKSKINEDEVKEFVKSKLAHYKQLRGGVVFVDEIPKNAIGKMLRRELRERAKKETANGRSRL</sequence>
<dbReference type="PANTHER" id="PTHR24096:SF149">
    <property type="entry name" value="AMP-BINDING DOMAIN-CONTAINING PROTEIN-RELATED"/>
    <property type="match status" value="1"/>
</dbReference>
<dbReference type="Gene3D" id="3.30.300.30">
    <property type="match status" value="1"/>
</dbReference>
<organism evidence="5 6">
    <name type="scientific">Extremus antarcticus</name>
    <dbReference type="NCBI Taxonomy" id="702011"/>
    <lineage>
        <taxon>Eukaryota</taxon>
        <taxon>Fungi</taxon>
        <taxon>Dikarya</taxon>
        <taxon>Ascomycota</taxon>
        <taxon>Pezizomycotina</taxon>
        <taxon>Dothideomycetes</taxon>
        <taxon>Dothideomycetidae</taxon>
        <taxon>Mycosphaerellales</taxon>
        <taxon>Extremaceae</taxon>
        <taxon>Extremus</taxon>
    </lineage>
</organism>
<feature type="domain" description="AMP-binding enzyme C-terminal" evidence="4">
    <location>
        <begin position="477"/>
        <end position="555"/>
    </location>
</feature>
<dbReference type="GO" id="GO:0016405">
    <property type="term" value="F:CoA-ligase activity"/>
    <property type="evidence" value="ECO:0007669"/>
    <property type="project" value="TreeGrafter"/>
</dbReference>
<dbReference type="Proteomes" id="UP001271007">
    <property type="component" value="Unassembled WGS sequence"/>
</dbReference>
<gene>
    <name evidence="5" type="ORF">LTR09_009890</name>
</gene>
<dbReference type="InterPro" id="IPR045851">
    <property type="entry name" value="AMP-bd_C_sf"/>
</dbReference>
<evidence type="ECO:0000259" key="4">
    <source>
        <dbReference type="Pfam" id="PF13193"/>
    </source>
</evidence>
<evidence type="ECO:0000256" key="1">
    <source>
        <dbReference type="ARBA" id="ARBA00006432"/>
    </source>
</evidence>
<dbReference type="InterPro" id="IPR042099">
    <property type="entry name" value="ANL_N_sf"/>
</dbReference>
<dbReference type="PANTHER" id="PTHR24096">
    <property type="entry name" value="LONG-CHAIN-FATTY-ACID--COA LIGASE"/>
    <property type="match status" value="1"/>
</dbReference>
<dbReference type="InterPro" id="IPR025110">
    <property type="entry name" value="AMP-bd_C"/>
</dbReference>
<comment type="similarity">
    <text evidence="1">Belongs to the ATP-dependent AMP-binding enzyme family.</text>
</comment>
<dbReference type="Pfam" id="PF13193">
    <property type="entry name" value="AMP-binding_C"/>
    <property type="match status" value="1"/>
</dbReference>
<protein>
    <submittedName>
        <fullName evidence="5">Uncharacterized protein</fullName>
    </submittedName>
</protein>
<dbReference type="AlphaFoldDB" id="A0AAJ0D8B4"/>
<dbReference type="InterPro" id="IPR000873">
    <property type="entry name" value="AMP-dep_synth/lig_dom"/>
</dbReference>
<keyword evidence="2" id="KW-0436">Ligase</keyword>
<dbReference type="InterPro" id="IPR020845">
    <property type="entry name" value="AMP-binding_CS"/>
</dbReference>